<feature type="compositionally biased region" description="Basic and acidic residues" evidence="4">
    <location>
        <begin position="696"/>
        <end position="708"/>
    </location>
</feature>
<feature type="compositionally biased region" description="Pro residues" evidence="4">
    <location>
        <begin position="429"/>
        <end position="474"/>
    </location>
</feature>
<reference evidence="5 6" key="1">
    <citation type="submission" date="2021-08" db="EMBL/GenBank/DDBJ databases">
        <title>Draft Genome Sequence of Phanerochaete sordida strain YK-624.</title>
        <authorList>
            <person name="Mori T."/>
            <person name="Dohra H."/>
            <person name="Suzuki T."/>
            <person name="Kawagishi H."/>
            <person name="Hirai H."/>
        </authorList>
    </citation>
    <scope>NUCLEOTIDE SEQUENCE [LARGE SCALE GENOMIC DNA]</scope>
    <source>
        <strain evidence="5 6">YK-624</strain>
    </source>
</reference>
<feature type="compositionally biased region" description="Low complexity" evidence="4">
    <location>
        <begin position="194"/>
        <end position="207"/>
    </location>
</feature>
<dbReference type="PANTHER" id="PTHR22847:SF727">
    <property type="entry name" value="F-BOX DOMAIN CONTAINING PROTEIN, EXPRESSED"/>
    <property type="match status" value="1"/>
</dbReference>
<dbReference type="OrthoDB" id="3236053at2759"/>
<keyword evidence="2" id="KW-0677">Repeat</keyword>
<dbReference type="GO" id="GO:0048188">
    <property type="term" value="C:Set1C/COMPASS complex"/>
    <property type="evidence" value="ECO:0007669"/>
    <property type="project" value="TreeGrafter"/>
</dbReference>
<feature type="compositionally biased region" description="Polar residues" evidence="4">
    <location>
        <begin position="310"/>
        <end position="327"/>
    </location>
</feature>
<dbReference type="PROSITE" id="PS50082">
    <property type="entry name" value="WD_REPEATS_2"/>
    <property type="match status" value="1"/>
</dbReference>
<protein>
    <submittedName>
        <fullName evidence="5">WD40-repeat-containing domain protein</fullName>
    </submittedName>
</protein>
<evidence type="ECO:0000256" key="4">
    <source>
        <dbReference type="SAM" id="MobiDB-lite"/>
    </source>
</evidence>
<dbReference type="AlphaFoldDB" id="A0A9P3LBG5"/>
<name>A0A9P3LBG5_9APHY</name>
<dbReference type="SMART" id="SM00320">
    <property type="entry name" value="WD40"/>
    <property type="match status" value="3"/>
</dbReference>
<feature type="compositionally biased region" description="Polar residues" evidence="4">
    <location>
        <begin position="407"/>
        <end position="416"/>
    </location>
</feature>
<feature type="region of interest" description="Disordered" evidence="4">
    <location>
        <begin position="101"/>
        <end position="132"/>
    </location>
</feature>
<keyword evidence="6" id="KW-1185">Reference proteome</keyword>
<evidence type="ECO:0000256" key="1">
    <source>
        <dbReference type="ARBA" id="ARBA00022574"/>
    </source>
</evidence>
<comment type="caution">
    <text evidence="5">The sequence shown here is derived from an EMBL/GenBank/DDBJ whole genome shotgun (WGS) entry which is preliminary data.</text>
</comment>
<dbReference type="GO" id="GO:0042393">
    <property type="term" value="F:histone binding"/>
    <property type="evidence" value="ECO:0007669"/>
    <property type="project" value="TreeGrafter"/>
</dbReference>
<feature type="region of interest" description="Disordered" evidence="4">
    <location>
        <begin position="186"/>
        <end position="356"/>
    </location>
</feature>
<feature type="compositionally biased region" description="Polar residues" evidence="4">
    <location>
        <begin position="501"/>
        <end position="511"/>
    </location>
</feature>
<feature type="compositionally biased region" description="Low complexity" evidence="4">
    <location>
        <begin position="293"/>
        <end position="309"/>
    </location>
</feature>
<dbReference type="InterPro" id="IPR001680">
    <property type="entry name" value="WD40_rpt"/>
</dbReference>
<evidence type="ECO:0000256" key="2">
    <source>
        <dbReference type="ARBA" id="ARBA00022737"/>
    </source>
</evidence>
<keyword evidence="1 3" id="KW-0853">WD repeat</keyword>
<dbReference type="PANTHER" id="PTHR22847">
    <property type="entry name" value="WD40 REPEAT PROTEIN"/>
    <property type="match status" value="1"/>
</dbReference>
<feature type="compositionally biased region" description="Polar residues" evidence="4">
    <location>
        <begin position="246"/>
        <end position="258"/>
    </location>
</feature>
<proteinExistence type="predicted"/>
<dbReference type="SUPFAM" id="SSF50978">
    <property type="entry name" value="WD40 repeat-like"/>
    <property type="match status" value="1"/>
</dbReference>
<organism evidence="5 6">
    <name type="scientific">Phanerochaete sordida</name>
    <dbReference type="NCBI Taxonomy" id="48140"/>
    <lineage>
        <taxon>Eukaryota</taxon>
        <taxon>Fungi</taxon>
        <taxon>Dikarya</taxon>
        <taxon>Basidiomycota</taxon>
        <taxon>Agaricomycotina</taxon>
        <taxon>Agaricomycetes</taxon>
        <taxon>Polyporales</taxon>
        <taxon>Phanerochaetaceae</taxon>
        <taxon>Phanerochaete</taxon>
    </lineage>
</organism>
<feature type="compositionally biased region" description="Low complexity" evidence="4">
    <location>
        <begin position="713"/>
        <end position="725"/>
    </location>
</feature>
<feature type="repeat" description="WD" evidence="3">
    <location>
        <begin position="792"/>
        <end position="826"/>
    </location>
</feature>
<dbReference type="InterPro" id="IPR015943">
    <property type="entry name" value="WD40/YVTN_repeat-like_dom_sf"/>
</dbReference>
<feature type="region of interest" description="Disordered" evidence="4">
    <location>
        <begin position="371"/>
        <end position="767"/>
    </location>
</feature>
<sequence length="1099" mass="115822">MDQEAGSPPATNPEEPTVASVLGVKGQLRFHPHGSTQKAHVVLRQVELSEESDDEGDSSVVYFSLFAQKRIEVKPGKEILLAVASPDGKLLEAPVVFAGKVSGEDEPEPSTCLQPNRIEPSSKAKSPILPPKLRKPWQETRIAEAVTHHGQLQRTYASVEIQTEPIRIPDEPVHPLTAATATIPKATSVQTEQSQAISAATTFTSTARAERRDSPPQRARSLSPMELDSRSSTPASSPPPVPEAEAQSTSRFKSTSFSPPGLSITMPPERDLPHVKASSATERRAPHTPPQMSPDSDSPPGLSLPPLSGQPTTWATGLLITSPSVASSREHIEQSPSTTTTLVSSPPVSADKTGTVLKAGPGSIEIVQRSESPAAPYVPKRKTVPNPFVRGGVLTDFVGSAPPGKKSVSQDTSSAHSPPLPTPTRMEPIPIPIDSIPPPPTAPVPPVPPPPKAPTERPATPPPPPGPAPSPPRSPQHGWSELSPPSSPASSSKVKMEDVPSLSSVTQTSPGISLAQFVNRLGPPPPRPSRFGGPLVPQTPYPPPLPDLRKFQSGGGPGESQEPAPDYRSLAFVGEGSFSNPLNIKPSGANKWKANGPLPPQLSTAAPGKANGPKKPLNIGNGWPHSRGGGGGGRGRRQNGGFAPGPNGQGMYPAGPGQMNGAPFDQGWGAYGPGNGMPTEGQSGRGPRRLRVRARFSSEEMNGMHDSGDYVASSPISSSNPGDSPTSARSPPGIFASTETPQDDVGSPGRGVKRAASPTPDTPAAMRTKTFNWPISNALHSVKLKGDDDVGVRSITYSSDGNLFAVGSNDKSVRIWNNKTRTEIAKLAHNMQIASVAWMDRDSGVVTLGENGIVSTWTRSAANKWQWAKILNAGGKGDDMPCCLAFHRDRMAIGYPRSGIKVWLFTKGTWTPQRSIVRQNVTTIRFVEDGEALIGGTTDGVLWHCQVPNGTLRASAFLRSKVVTLDVDPRGMHALAAQAGSCYLVNITQEGHGNVEQAYSSKDADVQSSAAYDFGALFAARGAALLFGSMHGCVMVWDRASGAIVHGLNHGEDHSIQAIASFDGNVAFEGYVLTGTRQGQLAWFAQPAVDGSGNRNGAQ</sequence>
<feature type="compositionally biased region" description="Pro residues" evidence="4">
    <location>
        <begin position="537"/>
        <end position="546"/>
    </location>
</feature>
<feature type="compositionally biased region" description="Low complexity" evidence="4">
    <location>
        <begin position="335"/>
        <end position="349"/>
    </location>
</feature>
<dbReference type="Pfam" id="PF00400">
    <property type="entry name" value="WD40"/>
    <property type="match status" value="1"/>
</dbReference>
<dbReference type="EMBL" id="BPQB01000008">
    <property type="protein sequence ID" value="GJE88033.1"/>
    <property type="molecule type" value="Genomic_DNA"/>
</dbReference>
<dbReference type="InterPro" id="IPR036322">
    <property type="entry name" value="WD40_repeat_dom_sf"/>
</dbReference>
<dbReference type="PROSITE" id="PS50294">
    <property type="entry name" value="WD_REPEATS_REGION"/>
    <property type="match status" value="1"/>
</dbReference>
<evidence type="ECO:0000256" key="3">
    <source>
        <dbReference type="PROSITE-ProRule" id="PRU00221"/>
    </source>
</evidence>
<evidence type="ECO:0000313" key="6">
    <source>
        <dbReference type="Proteomes" id="UP000703269"/>
    </source>
</evidence>
<evidence type="ECO:0000313" key="5">
    <source>
        <dbReference type="EMBL" id="GJE88033.1"/>
    </source>
</evidence>
<dbReference type="Proteomes" id="UP000703269">
    <property type="component" value="Unassembled WGS sequence"/>
</dbReference>
<accession>A0A9P3LBG5</accession>
<dbReference type="Gene3D" id="2.130.10.10">
    <property type="entry name" value="YVTN repeat-like/Quinoprotein amine dehydrogenase"/>
    <property type="match status" value="2"/>
</dbReference>
<gene>
    <name evidence="5" type="ORF">PsYK624_041160</name>
</gene>